<dbReference type="InterPro" id="IPR003788">
    <property type="entry name" value="NDUFAF7"/>
</dbReference>
<dbReference type="Gene3D" id="3.40.50.12710">
    <property type="match status" value="1"/>
</dbReference>
<dbReference type="PANTHER" id="PTHR12049:SF7">
    <property type="entry name" value="PROTEIN ARGININE METHYLTRANSFERASE NDUFAF7, MITOCHONDRIAL"/>
    <property type="match status" value="1"/>
</dbReference>
<dbReference type="Proteomes" id="UP000027284">
    <property type="component" value="Unassembled WGS sequence"/>
</dbReference>
<dbReference type="STRING" id="1312852.EG19_09185"/>
<dbReference type="RefSeq" id="WP_053334758.1">
    <property type="nucleotide sequence ID" value="NZ_JMFG01000004.1"/>
</dbReference>
<dbReference type="OrthoDB" id="9794208at2"/>
<evidence type="ECO:0000313" key="4">
    <source>
        <dbReference type="Proteomes" id="UP000027284"/>
    </source>
</evidence>
<reference evidence="3 4" key="1">
    <citation type="submission" date="2014-04" db="EMBL/GenBank/DDBJ databases">
        <title>The Genome Sequence of Thermoanaerobaculum aquaticum MP-01, The First Cultivated Group 23 Acidobacterium.</title>
        <authorList>
            <person name="Stamps B.W."/>
            <person name="Losey N.A."/>
            <person name="Lawson P.A."/>
            <person name="Stevenson B.S."/>
        </authorList>
    </citation>
    <scope>NUCLEOTIDE SEQUENCE [LARGE SCALE GENOMIC DNA]</scope>
    <source>
        <strain evidence="3 4">MP-01</strain>
    </source>
</reference>
<evidence type="ECO:0008006" key="5">
    <source>
        <dbReference type="Google" id="ProtNLM"/>
    </source>
</evidence>
<dbReference type="SUPFAM" id="SSF53335">
    <property type="entry name" value="S-adenosyl-L-methionine-dependent methyltransferases"/>
    <property type="match status" value="1"/>
</dbReference>
<organism evidence="3 4">
    <name type="scientific">Thermoanaerobaculum aquaticum</name>
    <dbReference type="NCBI Taxonomy" id="1312852"/>
    <lineage>
        <taxon>Bacteria</taxon>
        <taxon>Pseudomonadati</taxon>
        <taxon>Acidobacteriota</taxon>
        <taxon>Thermoanaerobaculia</taxon>
        <taxon>Thermoanaerobaculales</taxon>
        <taxon>Thermoanaerobaculaceae</taxon>
        <taxon>Thermoanaerobaculum</taxon>
    </lineage>
</organism>
<keyword evidence="4" id="KW-1185">Reference proteome</keyword>
<evidence type="ECO:0000256" key="2">
    <source>
        <dbReference type="ARBA" id="ARBA00022679"/>
    </source>
</evidence>
<sequence length="360" mass="39097">MANERWILAPGQRVTFARFMELALYHPRYGYYARPRGSYPAGPEGDFVTAPTAHPLFAALWAKILASLRERRGQPLTFADLGAGDGRFLRNLAGFLDAQTVARLMAVEVSPAGREAMAASLPQVELAASLAEMSPSEGPCLIFASELYDALPCHLLGGTEGGLCELYVEASEDGTLRLVADNPSTPELSAYLAAYGITLEAGQRAEVRLEARRFHQQVLAWAGSDAVVFVLDYGYPARSLYNPRARRGGSLTGYRQHRVVTDLLSHPGEVDITAHVNWDDLLAAGNDLGFGARPVEPLGLFLTRWGILELAGAGGKETSLPWEVRLLVHPAGMGSDLKVLVQGKGALWECWQELDGQKRP</sequence>
<dbReference type="GO" id="GO:0032259">
    <property type="term" value="P:methylation"/>
    <property type="evidence" value="ECO:0007669"/>
    <property type="project" value="UniProtKB-KW"/>
</dbReference>
<comment type="caution">
    <text evidence="3">The sequence shown here is derived from an EMBL/GenBank/DDBJ whole genome shotgun (WGS) entry which is preliminary data.</text>
</comment>
<keyword evidence="2" id="KW-0808">Transferase</keyword>
<dbReference type="AlphaFoldDB" id="A0A062XQC3"/>
<name>A0A062XQC3_9BACT</name>
<dbReference type="EMBL" id="JMFG01000004">
    <property type="protein sequence ID" value="KDA54812.1"/>
    <property type="molecule type" value="Genomic_DNA"/>
</dbReference>
<dbReference type="InterPro" id="IPR038375">
    <property type="entry name" value="NDUFAF7_sf"/>
</dbReference>
<dbReference type="PANTHER" id="PTHR12049">
    <property type="entry name" value="PROTEIN ARGININE METHYLTRANSFERASE NDUFAF7, MITOCHONDRIAL"/>
    <property type="match status" value="1"/>
</dbReference>
<dbReference type="InterPro" id="IPR029063">
    <property type="entry name" value="SAM-dependent_MTases_sf"/>
</dbReference>
<evidence type="ECO:0000256" key="1">
    <source>
        <dbReference type="ARBA" id="ARBA00022603"/>
    </source>
</evidence>
<evidence type="ECO:0000313" key="3">
    <source>
        <dbReference type="EMBL" id="KDA54812.1"/>
    </source>
</evidence>
<dbReference type="Pfam" id="PF02636">
    <property type="entry name" value="Methyltransf_28"/>
    <property type="match status" value="1"/>
</dbReference>
<accession>A0A062XQC3</accession>
<dbReference type="GO" id="GO:0035243">
    <property type="term" value="F:protein-arginine omega-N symmetric methyltransferase activity"/>
    <property type="evidence" value="ECO:0007669"/>
    <property type="project" value="TreeGrafter"/>
</dbReference>
<gene>
    <name evidence="3" type="ORF">EG19_09185</name>
</gene>
<keyword evidence="1" id="KW-0489">Methyltransferase</keyword>
<proteinExistence type="predicted"/>
<protein>
    <recommendedName>
        <fullName evidence="5">SAM-dependent methyltransferase</fullName>
    </recommendedName>
</protein>